<dbReference type="RefSeq" id="XP_024744297.1">
    <property type="nucleotide sequence ID" value="XM_024878966.1"/>
</dbReference>
<dbReference type="AlphaFoldDB" id="A0A2J6TWK0"/>
<reference evidence="1 2" key="1">
    <citation type="submission" date="2016-04" db="EMBL/GenBank/DDBJ databases">
        <title>A degradative enzymes factory behind the ericoid mycorrhizal symbiosis.</title>
        <authorList>
            <consortium name="DOE Joint Genome Institute"/>
            <person name="Martino E."/>
            <person name="Morin E."/>
            <person name="Grelet G."/>
            <person name="Kuo A."/>
            <person name="Kohler A."/>
            <person name="Daghino S."/>
            <person name="Barry K."/>
            <person name="Choi C."/>
            <person name="Cichocki N."/>
            <person name="Clum A."/>
            <person name="Copeland A."/>
            <person name="Hainaut M."/>
            <person name="Haridas S."/>
            <person name="Labutti K."/>
            <person name="Lindquist E."/>
            <person name="Lipzen A."/>
            <person name="Khouja H.-R."/>
            <person name="Murat C."/>
            <person name="Ohm R."/>
            <person name="Olson A."/>
            <person name="Spatafora J."/>
            <person name="Veneault-Fourrey C."/>
            <person name="Henrissat B."/>
            <person name="Grigoriev I."/>
            <person name="Martin F."/>
            <person name="Perotto S."/>
        </authorList>
    </citation>
    <scope>NUCLEOTIDE SEQUENCE [LARGE SCALE GENOMIC DNA]</scope>
    <source>
        <strain evidence="1 2">E</strain>
    </source>
</reference>
<dbReference type="GeneID" id="36587043"/>
<name>A0A2J6TWK0_9HELO</name>
<evidence type="ECO:0000313" key="1">
    <source>
        <dbReference type="EMBL" id="PMD67393.1"/>
    </source>
</evidence>
<sequence>MVHEPASNEAIENMNITAEWNETRKEITKLDGPEVLGQGYEWGDGHAMDEYDAGFYGYLY</sequence>
<keyword evidence="2" id="KW-1185">Reference proteome</keyword>
<accession>A0A2J6TWK0</accession>
<dbReference type="Proteomes" id="UP000235371">
    <property type="component" value="Unassembled WGS sequence"/>
</dbReference>
<gene>
    <name evidence="1" type="ORF">K444DRAFT_606334</name>
</gene>
<protein>
    <submittedName>
        <fullName evidence="1">Uncharacterized protein</fullName>
    </submittedName>
</protein>
<evidence type="ECO:0000313" key="2">
    <source>
        <dbReference type="Proteomes" id="UP000235371"/>
    </source>
</evidence>
<dbReference type="EMBL" id="KZ613740">
    <property type="protein sequence ID" value="PMD67393.1"/>
    <property type="molecule type" value="Genomic_DNA"/>
</dbReference>
<organism evidence="1 2">
    <name type="scientific">Hyaloscypha bicolor E</name>
    <dbReference type="NCBI Taxonomy" id="1095630"/>
    <lineage>
        <taxon>Eukaryota</taxon>
        <taxon>Fungi</taxon>
        <taxon>Dikarya</taxon>
        <taxon>Ascomycota</taxon>
        <taxon>Pezizomycotina</taxon>
        <taxon>Leotiomycetes</taxon>
        <taxon>Helotiales</taxon>
        <taxon>Hyaloscyphaceae</taxon>
        <taxon>Hyaloscypha</taxon>
        <taxon>Hyaloscypha bicolor</taxon>
    </lineage>
</organism>
<proteinExistence type="predicted"/>
<dbReference type="InParanoid" id="A0A2J6TWK0"/>
<dbReference type="OrthoDB" id="534666at2759"/>